<dbReference type="NCBIfam" id="NF002295">
    <property type="entry name" value="PRK01222.1-1"/>
    <property type="match status" value="1"/>
</dbReference>
<gene>
    <name evidence="9 11" type="primary">trpF</name>
    <name evidence="11" type="ORF">GCM10011505_14750</name>
</gene>
<keyword evidence="6 9" id="KW-0822">Tryptophan biosynthesis</keyword>
<dbReference type="InterPro" id="IPR013785">
    <property type="entry name" value="Aldolase_TIM"/>
</dbReference>
<dbReference type="InterPro" id="IPR001240">
    <property type="entry name" value="PRAI_dom"/>
</dbReference>
<organism evidence="11 12">
    <name type="scientific">Tistrella bauzanensis</name>
    <dbReference type="NCBI Taxonomy" id="657419"/>
    <lineage>
        <taxon>Bacteria</taxon>
        <taxon>Pseudomonadati</taxon>
        <taxon>Pseudomonadota</taxon>
        <taxon>Alphaproteobacteria</taxon>
        <taxon>Geminicoccales</taxon>
        <taxon>Geminicoccaceae</taxon>
        <taxon>Tistrella</taxon>
    </lineage>
</organism>
<keyword evidence="8 9" id="KW-0413">Isomerase</keyword>
<dbReference type="RefSeq" id="WP_188576303.1">
    <property type="nucleotide sequence ID" value="NZ_BMDZ01000012.1"/>
</dbReference>
<evidence type="ECO:0000256" key="7">
    <source>
        <dbReference type="ARBA" id="ARBA00023141"/>
    </source>
</evidence>
<evidence type="ECO:0000256" key="4">
    <source>
        <dbReference type="ARBA" id="ARBA00022272"/>
    </source>
</evidence>
<dbReference type="Pfam" id="PF00697">
    <property type="entry name" value="PRAI"/>
    <property type="match status" value="1"/>
</dbReference>
<reference evidence="12" key="1">
    <citation type="journal article" date="2019" name="Int. J. Syst. Evol. Microbiol.">
        <title>The Global Catalogue of Microorganisms (GCM) 10K type strain sequencing project: providing services to taxonomists for standard genome sequencing and annotation.</title>
        <authorList>
            <consortium name="The Broad Institute Genomics Platform"/>
            <consortium name="The Broad Institute Genome Sequencing Center for Infectious Disease"/>
            <person name="Wu L."/>
            <person name="Ma J."/>
        </authorList>
    </citation>
    <scope>NUCLEOTIDE SEQUENCE [LARGE SCALE GENOMIC DNA]</scope>
    <source>
        <strain evidence="12">CGMCC 1.10188</strain>
    </source>
</reference>
<proteinExistence type="inferred from homology"/>
<dbReference type="Proteomes" id="UP000603352">
    <property type="component" value="Unassembled WGS sequence"/>
</dbReference>
<dbReference type="HAMAP" id="MF_00135">
    <property type="entry name" value="PRAI"/>
    <property type="match status" value="1"/>
</dbReference>
<accession>A0ABQ1IDH2</accession>
<comment type="caution">
    <text evidence="11">The sequence shown here is derived from an EMBL/GenBank/DDBJ whole genome shotgun (WGS) entry which is preliminary data.</text>
</comment>
<keyword evidence="5 9" id="KW-0028">Amino-acid biosynthesis</keyword>
<evidence type="ECO:0000313" key="11">
    <source>
        <dbReference type="EMBL" id="GGB34360.1"/>
    </source>
</evidence>
<comment type="similarity">
    <text evidence="9">Belongs to the TrpF family.</text>
</comment>
<dbReference type="GO" id="GO:0016853">
    <property type="term" value="F:isomerase activity"/>
    <property type="evidence" value="ECO:0007669"/>
    <property type="project" value="UniProtKB-KW"/>
</dbReference>
<dbReference type="EMBL" id="BMDZ01000012">
    <property type="protein sequence ID" value="GGB34360.1"/>
    <property type="molecule type" value="Genomic_DNA"/>
</dbReference>
<dbReference type="Gene3D" id="3.20.20.70">
    <property type="entry name" value="Aldolase class I"/>
    <property type="match status" value="1"/>
</dbReference>
<dbReference type="PANTHER" id="PTHR42894:SF1">
    <property type="entry name" value="N-(5'-PHOSPHORIBOSYL)ANTHRANILATE ISOMERASE"/>
    <property type="match status" value="1"/>
</dbReference>
<dbReference type="CDD" id="cd00405">
    <property type="entry name" value="PRAI"/>
    <property type="match status" value="1"/>
</dbReference>
<evidence type="ECO:0000259" key="10">
    <source>
        <dbReference type="Pfam" id="PF00697"/>
    </source>
</evidence>
<dbReference type="InterPro" id="IPR044643">
    <property type="entry name" value="TrpF_fam"/>
</dbReference>
<evidence type="ECO:0000256" key="6">
    <source>
        <dbReference type="ARBA" id="ARBA00022822"/>
    </source>
</evidence>
<evidence type="ECO:0000256" key="1">
    <source>
        <dbReference type="ARBA" id="ARBA00001164"/>
    </source>
</evidence>
<dbReference type="EC" id="5.3.1.24" evidence="3 9"/>
<keyword evidence="7 9" id="KW-0057">Aromatic amino acid biosynthesis</keyword>
<comment type="catalytic activity">
    <reaction evidence="1 9">
        <text>N-(5-phospho-beta-D-ribosyl)anthranilate = 1-(2-carboxyphenylamino)-1-deoxy-D-ribulose 5-phosphate</text>
        <dbReference type="Rhea" id="RHEA:21540"/>
        <dbReference type="ChEBI" id="CHEBI:18277"/>
        <dbReference type="ChEBI" id="CHEBI:58613"/>
        <dbReference type="EC" id="5.3.1.24"/>
    </reaction>
</comment>
<name>A0ABQ1IDH2_9PROT</name>
<protein>
    <recommendedName>
        <fullName evidence="4 9">N-(5'-phosphoribosyl)anthranilate isomerase</fullName>
        <shortName evidence="9">PRAI</shortName>
        <ecNumber evidence="3 9">5.3.1.24</ecNumber>
    </recommendedName>
</protein>
<evidence type="ECO:0000256" key="9">
    <source>
        <dbReference type="HAMAP-Rule" id="MF_00135"/>
    </source>
</evidence>
<evidence type="ECO:0000256" key="8">
    <source>
        <dbReference type="ARBA" id="ARBA00023235"/>
    </source>
</evidence>
<dbReference type="SUPFAM" id="SSF51366">
    <property type="entry name" value="Ribulose-phoshate binding barrel"/>
    <property type="match status" value="1"/>
</dbReference>
<evidence type="ECO:0000256" key="3">
    <source>
        <dbReference type="ARBA" id="ARBA00012572"/>
    </source>
</evidence>
<sequence>MTGAGPETDRAGAIKICGLKDAAAIDAAIRAGASHLGFVHFGPSPRHVDHTDLARLAATLPADGPNAPLTRVLLTVDADWPVLDAAVDALAPGLLQLHGHETPERIAVVRARYGLPVIKAAGIADAADIMALRPMASKADLLLLDARPPVDADRPGGLGRSFDWDLLAGPDFTAATAGRPWWLAGGLTPATVADAIIRTRADGVDVSSGVETAPGVKDPAAITAFVAAARAAFARRPEAPGAVTRGTGAPGSD</sequence>
<comment type="pathway">
    <text evidence="2 9">Amino-acid biosynthesis; L-tryptophan biosynthesis; L-tryptophan from chorismate: step 3/5.</text>
</comment>
<evidence type="ECO:0000313" key="12">
    <source>
        <dbReference type="Proteomes" id="UP000603352"/>
    </source>
</evidence>
<dbReference type="PANTHER" id="PTHR42894">
    <property type="entry name" value="N-(5'-PHOSPHORIBOSYL)ANTHRANILATE ISOMERASE"/>
    <property type="match status" value="1"/>
</dbReference>
<feature type="domain" description="N-(5'phosphoribosyl) anthranilate isomerase (PRAI)" evidence="10">
    <location>
        <begin position="14"/>
        <end position="227"/>
    </location>
</feature>
<evidence type="ECO:0000256" key="2">
    <source>
        <dbReference type="ARBA" id="ARBA00004664"/>
    </source>
</evidence>
<evidence type="ECO:0000256" key="5">
    <source>
        <dbReference type="ARBA" id="ARBA00022605"/>
    </source>
</evidence>
<keyword evidence="12" id="KW-1185">Reference proteome</keyword>
<dbReference type="InterPro" id="IPR011060">
    <property type="entry name" value="RibuloseP-bd_barrel"/>
</dbReference>